<dbReference type="STRING" id="456900.A0A151II87"/>
<accession>A0A151II87</accession>
<keyword evidence="3" id="KW-1185">Reference proteome</keyword>
<organism evidence="2 3">
    <name type="scientific">Cyphomyrmex costatus</name>
    <dbReference type="NCBI Taxonomy" id="456900"/>
    <lineage>
        <taxon>Eukaryota</taxon>
        <taxon>Metazoa</taxon>
        <taxon>Ecdysozoa</taxon>
        <taxon>Arthropoda</taxon>
        <taxon>Hexapoda</taxon>
        <taxon>Insecta</taxon>
        <taxon>Pterygota</taxon>
        <taxon>Neoptera</taxon>
        <taxon>Endopterygota</taxon>
        <taxon>Hymenoptera</taxon>
        <taxon>Apocrita</taxon>
        <taxon>Aculeata</taxon>
        <taxon>Formicoidea</taxon>
        <taxon>Formicidae</taxon>
        <taxon>Myrmicinae</taxon>
        <taxon>Cyphomyrmex</taxon>
    </lineage>
</organism>
<dbReference type="PANTHER" id="PTHR42648:SF24">
    <property type="entry name" value="INTEGRASE CATALYTIC DOMAIN-CONTAINING PROTEIN"/>
    <property type="match status" value="1"/>
</dbReference>
<evidence type="ECO:0000313" key="3">
    <source>
        <dbReference type="Proteomes" id="UP000078542"/>
    </source>
</evidence>
<dbReference type="Pfam" id="PF25597">
    <property type="entry name" value="SH3_retrovirus"/>
    <property type="match status" value="1"/>
</dbReference>
<dbReference type="PANTHER" id="PTHR42648">
    <property type="entry name" value="TRANSPOSASE, PUTATIVE-RELATED"/>
    <property type="match status" value="1"/>
</dbReference>
<dbReference type="InterPro" id="IPR057670">
    <property type="entry name" value="SH3_retrovirus"/>
</dbReference>
<feature type="domain" description="Retroviral polymerase SH3-like" evidence="1">
    <location>
        <begin position="35"/>
        <end position="74"/>
    </location>
</feature>
<proteinExistence type="predicted"/>
<dbReference type="Proteomes" id="UP000078542">
    <property type="component" value="Unassembled WGS sequence"/>
</dbReference>
<reference evidence="2 3" key="1">
    <citation type="submission" date="2016-03" db="EMBL/GenBank/DDBJ databases">
        <title>Cyphomyrmex costatus WGS genome.</title>
        <authorList>
            <person name="Nygaard S."/>
            <person name="Hu H."/>
            <person name="Boomsma J."/>
            <person name="Zhang G."/>
        </authorList>
    </citation>
    <scope>NUCLEOTIDE SEQUENCE [LARGE SCALE GENOMIC DNA]</scope>
    <source>
        <strain evidence="2">MS0001</strain>
        <tissue evidence="2">Whole body</tissue>
    </source>
</reference>
<evidence type="ECO:0000313" key="2">
    <source>
        <dbReference type="EMBL" id="KYN02263.1"/>
    </source>
</evidence>
<protein>
    <submittedName>
        <fullName evidence="2">Copia protein</fullName>
    </submittedName>
</protein>
<sequence length="84" mass="9940">MIRNRVPLDRLNGITPWEAFTSEQPDVSSLRIYGSEAYAHIEDQFRNKFDKKSKKLVLVGYEPGCKAYRLWDKECIRTMQRQNC</sequence>
<dbReference type="InterPro" id="IPR039537">
    <property type="entry name" value="Retrotran_Ty1/copia-like"/>
</dbReference>
<dbReference type="EMBL" id="KQ977505">
    <property type="protein sequence ID" value="KYN02263.1"/>
    <property type="molecule type" value="Genomic_DNA"/>
</dbReference>
<dbReference type="AlphaFoldDB" id="A0A151II87"/>
<gene>
    <name evidence="2" type="ORF">ALC62_06901</name>
</gene>
<evidence type="ECO:0000259" key="1">
    <source>
        <dbReference type="Pfam" id="PF25597"/>
    </source>
</evidence>
<name>A0A151II87_9HYME</name>